<feature type="non-terminal residue" evidence="2">
    <location>
        <position position="1"/>
    </location>
</feature>
<organism evidence="2 3">
    <name type="scientific">Ignelater luminosus</name>
    <name type="common">Cucubano</name>
    <name type="synonym">Pyrophorus luminosus</name>
    <dbReference type="NCBI Taxonomy" id="2038154"/>
    <lineage>
        <taxon>Eukaryota</taxon>
        <taxon>Metazoa</taxon>
        <taxon>Ecdysozoa</taxon>
        <taxon>Arthropoda</taxon>
        <taxon>Hexapoda</taxon>
        <taxon>Insecta</taxon>
        <taxon>Pterygota</taxon>
        <taxon>Neoptera</taxon>
        <taxon>Endopterygota</taxon>
        <taxon>Coleoptera</taxon>
        <taxon>Polyphaga</taxon>
        <taxon>Elateriformia</taxon>
        <taxon>Elateroidea</taxon>
        <taxon>Elateridae</taxon>
        <taxon>Agrypninae</taxon>
        <taxon>Pyrophorini</taxon>
        <taxon>Ignelater</taxon>
    </lineage>
</organism>
<dbReference type="GO" id="GO:0004046">
    <property type="term" value="F:aminoacylase activity"/>
    <property type="evidence" value="ECO:0007669"/>
    <property type="project" value="TreeGrafter"/>
</dbReference>
<gene>
    <name evidence="2" type="ORF">ILUMI_13943</name>
</gene>
<keyword evidence="1" id="KW-0378">Hydrolase</keyword>
<comment type="caution">
    <text evidence="2">The sequence shown here is derived from an EMBL/GenBank/DDBJ whole genome shotgun (WGS) entry which is preliminary data.</text>
</comment>
<dbReference type="Proteomes" id="UP000801492">
    <property type="component" value="Unassembled WGS sequence"/>
</dbReference>
<dbReference type="OrthoDB" id="6744373at2759"/>
<name>A0A8K0G874_IGNLU</name>
<dbReference type="Gene3D" id="3.40.630.10">
    <property type="entry name" value="Zn peptidases"/>
    <property type="match status" value="1"/>
</dbReference>
<dbReference type="PROSITE" id="PS00759">
    <property type="entry name" value="ARGE_DAPE_CPG2_2"/>
    <property type="match status" value="1"/>
</dbReference>
<evidence type="ECO:0000256" key="1">
    <source>
        <dbReference type="ARBA" id="ARBA00022801"/>
    </source>
</evidence>
<dbReference type="InterPro" id="IPR002933">
    <property type="entry name" value="Peptidase_M20"/>
</dbReference>
<accession>A0A8K0G874</accession>
<dbReference type="AlphaFoldDB" id="A0A8K0G874"/>
<dbReference type="SUPFAM" id="SSF53187">
    <property type="entry name" value="Zn-dependent exopeptidases"/>
    <property type="match status" value="1"/>
</dbReference>
<dbReference type="PANTHER" id="PTHR45892">
    <property type="entry name" value="AMINOACYLASE-1"/>
    <property type="match status" value="1"/>
</dbReference>
<dbReference type="InterPro" id="IPR001261">
    <property type="entry name" value="ArgE/DapE_CS"/>
</dbReference>
<dbReference type="PANTHER" id="PTHR45892:SF1">
    <property type="entry name" value="AMINOACYLASE-1"/>
    <property type="match status" value="1"/>
</dbReference>
<dbReference type="InterPro" id="IPR052083">
    <property type="entry name" value="Aminoacylase-1_M20A"/>
</dbReference>
<evidence type="ECO:0000313" key="2">
    <source>
        <dbReference type="EMBL" id="KAF2892227.1"/>
    </source>
</evidence>
<keyword evidence="3" id="KW-1185">Reference proteome</keyword>
<dbReference type="EMBL" id="VTPC01008863">
    <property type="protein sequence ID" value="KAF2892227.1"/>
    <property type="molecule type" value="Genomic_DNA"/>
</dbReference>
<reference evidence="2" key="1">
    <citation type="submission" date="2019-08" db="EMBL/GenBank/DDBJ databases">
        <title>The genome of the North American firefly Photinus pyralis.</title>
        <authorList>
            <consortium name="Photinus pyralis genome working group"/>
            <person name="Fallon T.R."/>
            <person name="Sander Lower S.E."/>
            <person name="Weng J.-K."/>
        </authorList>
    </citation>
    <scope>NUCLEOTIDE SEQUENCE</scope>
    <source>
        <strain evidence="2">TRF0915ILg1</strain>
        <tissue evidence="2">Whole body</tissue>
    </source>
</reference>
<protein>
    <recommendedName>
        <fullName evidence="4">N-acyl-L-amino-acid amidohydrolase</fullName>
    </recommendedName>
</protein>
<proteinExistence type="predicted"/>
<evidence type="ECO:0000313" key="3">
    <source>
        <dbReference type="Proteomes" id="UP000801492"/>
    </source>
</evidence>
<dbReference type="Pfam" id="PF01546">
    <property type="entry name" value="Peptidase_M20"/>
    <property type="match status" value="1"/>
</dbReference>
<evidence type="ECO:0008006" key="4">
    <source>
        <dbReference type="Google" id="ProtNLM"/>
    </source>
</evidence>
<sequence>DQWTYDPFAAEIDEHGNIYARGAQDMKCVNIQYLEAIRRLKKDNVTLKRTVHVAFSPDEEIGGTEGMGAFAKSKEFGDLNVGFALDEGMPTQENFFSVINGEKTRWVLRIHCPGQPGHGSLLLNNTAGEKVRNILDKLYEFREEEKKKVDADFNLIFGGVTTINLTLMEVRLFYLQLLSFSNLK</sequence>